<reference evidence="4" key="1">
    <citation type="submission" date="2021-09" db="EMBL/GenBank/DDBJ databases">
        <authorList>
            <consortium name="AG Swart"/>
            <person name="Singh M."/>
            <person name="Singh A."/>
            <person name="Seah K."/>
            <person name="Emmerich C."/>
        </authorList>
    </citation>
    <scope>NUCLEOTIDE SEQUENCE</scope>
    <source>
        <strain evidence="4">ATCC30299</strain>
    </source>
</reference>
<protein>
    <recommendedName>
        <fullName evidence="6">Tetratricopeptide repeat protein</fullName>
    </recommendedName>
</protein>
<dbReference type="PROSITE" id="PS50005">
    <property type="entry name" value="TPR"/>
    <property type="match status" value="5"/>
</dbReference>
<keyword evidence="1" id="KW-0677">Repeat</keyword>
<feature type="repeat" description="TPR" evidence="3">
    <location>
        <begin position="144"/>
        <end position="177"/>
    </location>
</feature>
<dbReference type="PROSITE" id="PS50293">
    <property type="entry name" value="TPR_REGION"/>
    <property type="match status" value="3"/>
</dbReference>
<dbReference type="Proteomes" id="UP001162131">
    <property type="component" value="Unassembled WGS sequence"/>
</dbReference>
<comment type="caution">
    <text evidence="4">The sequence shown here is derived from an EMBL/GenBank/DDBJ whole genome shotgun (WGS) entry which is preliminary data.</text>
</comment>
<dbReference type="PANTHER" id="PTHR44858:SF1">
    <property type="entry name" value="UDP-N-ACETYLGLUCOSAMINE--PEPTIDE N-ACETYLGLUCOSAMINYLTRANSFERASE SPINDLY-RELATED"/>
    <property type="match status" value="1"/>
</dbReference>
<sequence length="658" mass="74390">MAKEVLDNEGWLAKGSNYHQKNELLKAIECYDSAIRLKPDNALSHYNKGVALRGLGRNLESIECYDAAIRLKPDYASAYLNKGVALKGLERKQEATECYEAAIRLKPDYAKAYFNKGNSFTESGKKLEAIELYNEAIKLKPDYIEAYYNKGNSLSDLGRKLEAIECYDTAIRLKPDDAASYNNRGVNFSELGRKQEAIECYDAAIRLRPNELLYYFNRTIVLNSLGRDKEALNDFNRARALMQEEQNGSSNLSKGSINDINEALKKDSLQLLDKLTKLYEFKEELQQLKIAVGDNAKLQKQIDDENARIRAQNIQIIENVVDLIRLKQQDEKSHQKILSANKEIVEFEKRLLEEISQLRMQGQKFGEKKASGVDLRMINPVIESNSKLKNYIAALSNRLYSALSEAENICDGRDITIDNSSIMVNAFFVAIELIPFVGSLLSNPVSGVPEIMKKKDIRARAIKFQSTIGSNPNERQLVIKNASEAIALNSKNKMDCIETNIEVRYWIKKRLIASCKDFMTIDADSMLDKSKPQILGCIDALKIIYAIENDQVNQNSNSDLKVRQIAEVLSSYNFNKGKKIMENQDRSASTCCKIFYANEIRYANPLLSKLSLLNELSSITGYPLFRVIDCSNILIELGYDVEGLELEILGSLIISLNL</sequence>
<dbReference type="SMART" id="SM00028">
    <property type="entry name" value="TPR"/>
    <property type="match status" value="7"/>
</dbReference>
<accession>A0AAU9IYK9</accession>
<evidence type="ECO:0008006" key="6">
    <source>
        <dbReference type="Google" id="ProtNLM"/>
    </source>
</evidence>
<dbReference type="EMBL" id="CAJZBQ010000018">
    <property type="protein sequence ID" value="CAG9317205.1"/>
    <property type="molecule type" value="Genomic_DNA"/>
</dbReference>
<evidence type="ECO:0000313" key="5">
    <source>
        <dbReference type="Proteomes" id="UP001162131"/>
    </source>
</evidence>
<dbReference type="InterPro" id="IPR050498">
    <property type="entry name" value="Ycf3"/>
</dbReference>
<dbReference type="SUPFAM" id="SSF48452">
    <property type="entry name" value="TPR-like"/>
    <property type="match status" value="1"/>
</dbReference>
<keyword evidence="5" id="KW-1185">Reference proteome</keyword>
<evidence type="ECO:0000256" key="1">
    <source>
        <dbReference type="ARBA" id="ARBA00022737"/>
    </source>
</evidence>
<feature type="repeat" description="TPR" evidence="3">
    <location>
        <begin position="178"/>
        <end position="211"/>
    </location>
</feature>
<feature type="repeat" description="TPR" evidence="3">
    <location>
        <begin position="110"/>
        <end position="143"/>
    </location>
</feature>
<dbReference type="PANTHER" id="PTHR44858">
    <property type="entry name" value="TETRATRICOPEPTIDE REPEAT PROTEIN 6"/>
    <property type="match status" value="1"/>
</dbReference>
<organism evidence="4 5">
    <name type="scientific">Blepharisma stoltei</name>
    <dbReference type="NCBI Taxonomy" id="1481888"/>
    <lineage>
        <taxon>Eukaryota</taxon>
        <taxon>Sar</taxon>
        <taxon>Alveolata</taxon>
        <taxon>Ciliophora</taxon>
        <taxon>Postciliodesmatophora</taxon>
        <taxon>Heterotrichea</taxon>
        <taxon>Heterotrichida</taxon>
        <taxon>Blepharismidae</taxon>
        <taxon>Blepharisma</taxon>
    </lineage>
</organism>
<feature type="repeat" description="TPR" evidence="3">
    <location>
        <begin position="76"/>
        <end position="109"/>
    </location>
</feature>
<keyword evidence="2 3" id="KW-0802">TPR repeat</keyword>
<evidence type="ECO:0000256" key="2">
    <source>
        <dbReference type="ARBA" id="ARBA00022803"/>
    </source>
</evidence>
<dbReference type="InterPro" id="IPR019734">
    <property type="entry name" value="TPR_rpt"/>
</dbReference>
<feature type="repeat" description="TPR" evidence="3">
    <location>
        <begin position="8"/>
        <end position="41"/>
    </location>
</feature>
<gene>
    <name evidence="4" type="ORF">BSTOLATCC_MIC18459</name>
</gene>
<dbReference type="AlphaFoldDB" id="A0AAU9IYK9"/>
<dbReference type="InterPro" id="IPR011990">
    <property type="entry name" value="TPR-like_helical_dom_sf"/>
</dbReference>
<evidence type="ECO:0000313" key="4">
    <source>
        <dbReference type="EMBL" id="CAG9317205.1"/>
    </source>
</evidence>
<dbReference type="Gene3D" id="1.25.40.10">
    <property type="entry name" value="Tetratricopeptide repeat domain"/>
    <property type="match status" value="3"/>
</dbReference>
<proteinExistence type="predicted"/>
<dbReference type="Pfam" id="PF13414">
    <property type="entry name" value="TPR_11"/>
    <property type="match status" value="3"/>
</dbReference>
<name>A0AAU9IYK9_9CILI</name>
<dbReference type="Pfam" id="PF00515">
    <property type="entry name" value="TPR_1"/>
    <property type="match status" value="1"/>
</dbReference>
<evidence type="ECO:0000256" key="3">
    <source>
        <dbReference type="PROSITE-ProRule" id="PRU00339"/>
    </source>
</evidence>